<dbReference type="AlphaFoldDB" id="A0A382V1G4"/>
<protein>
    <recommendedName>
        <fullName evidence="2">DUF1134 domain-containing protein</fullName>
    </recommendedName>
</protein>
<dbReference type="InterPro" id="IPR008325">
    <property type="entry name" value="EipA-like"/>
</dbReference>
<sequence>MKNNNLIFFLFLFFFLFFFPFNFALGDVSKKENTFDKNEMVDKAKIYFADLSEGVAVIIERSFNDFGQPSAYIEGEEFSGAFFGGLRYGGGKIYFKDGTKKDVYWNGPSLGFDLGVNASKVFTLIYNLELTNLDELYGRIPDIEGSLYLAAGLAINYQKKNDIIITPVRSGLGLRAGINLGYTKYTKKKSLIPF</sequence>
<accession>A0A382V1G4</accession>
<gene>
    <name evidence="1" type="ORF">METZ01_LOCUS392729</name>
</gene>
<name>A0A382V1G4_9ZZZZ</name>
<dbReference type="Pfam" id="PF06577">
    <property type="entry name" value="EipA"/>
    <property type="match status" value="1"/>
</dbReference>
<evidence type="ECO:0000313" key="1">
    <source>
        <dbReference type="EMBL" id="SVD39875.1"/>
    </source>
</evidence>
<evidence type="ECO:0008006" key="2">
    <source>
        <dbReference type="Google" id="ProtNLM"/>
    </source>
</evidence>
<reference evidence="1" key="1">
    <citation type="submission" date="2018-05" db="EMBL/GenBank/DDBJ databases">
        <authorList>
            <person name="Lanie J.A."/>
            <person name="Ng W.-L."/>
            <person name="Kazmierczak K.M."/>
            <person name="Andrzejewski T.M."/>
            <person name="Davidsen T.M."/>
            <person name="Wayne K.J."/>
            <person name="Tettelin H."/>
            <person name="Glass J.I."/>
            <person name="Rusch D."/>
            <person name="Podicherti R."/>
            <person name="Tsui H.-C.T."/>
            <person name="Winkler M.E."/>
        </authorList>
    </citation>
    <scope>NUCLEOTIDE SEQUENCE</scope>
</reference>
<proteinExistence type="predicted"/>
<dbReference type="EMBL" id="UINC01148154">
    <property type="protein sequence ID" value="SVD39875.1"/>
    <property type="molecule type" value="Genomic_DNA"/>
</dbReference>
<organism evidence="1">
    <name type="scientific">marine metagenome</name>
    <dbReference type="NCBI Taxonomy" id="408172"/>
    <lineage>
        <taxon>unclassified sequences</taxon>
        <taxon>metagenomes</taxon>
        <taxon>ecological metagenomes</taxon>
    </lineage>
</organism>